<reference evidence="8 9" key="2">
    <citation type="journal article" date="2024" name="Int. J. Syst. Evol. Microbiol.">
        <title>Promethearchaeum syntrophicum gen. nov., sp. nov., an anaerobic, obligately syntrophic archaeon, the first isolate of the lineage 'Asgard' archaea, and proposal of the new archaeal phylum Promethearchaeota phyl. nov. and kingdom Promethearchaeati regn. nov.</title>
        <authorList>
            <person name="Imachi H."/>
            <person name="Nobu M.K."/>
            <person name="Kato S."/>
            <person name="Takaki Y."/>
            <person name="Miyazaki M."/>
            <person name="Miyata M."/>
            <person name="Ogawara M."/>
            <person name="Saito Y."/>
            <person name="Sakai S."/>
            <person name="Tahara Y.O."/>
            <person name="Takano Y."/>
            <person name="Tasumi E."/>
            <person name="Uematsu K."/>
            <person name="Yoshimura T."/>
            <person name="Itoh T."/>
            <person name="Ohkuma M."/>
            <person name="Takai K."/>
        </authorList>
    </citation>
    <scope>NUCLEOTIDE SEQUENCE [LARGE SCALE GENOMIC DNA]</scope>
    <source>
        <strain evidence="8 9">MK-D1</strain>
    </source>
</reference>
<dbReference type="Pfam" id="PF01593">
    <property type="entry name" value="Amino_oxidase"/>
    <property type="match status" value="1"/>
</dbReference>
<keyword evidence="5" id="KW-0520">NAD</keyword>
<dbReference type="InterPro" id="IPR036188">
    <property type="entry name" value="FAD/NAD-bd_sf"/>
</dbReference>
<keyword evidence="6" id="KW-1133">Transmembrane helix</keyword>
<evidence type="ECO:0000256" key="5">
    <source>
        <dbReference type="ARBA" id="ARBA00023027"/>
    </source>
</evidence>
<keyword evidence="6" id="KW-0472">Membrane</keyword>
<evidence type="ECO:0000256" key="6">
    <source>
        <dbReference type="SAM" id="Phobius"/>
    </source>
</evidence>
<keyword evidence="1" id="KW-0285">Flavoprotein</keyword>
<dbReference type="PANTHER" id="PTHR46091:SF3">
    <property type="entry name" value="AMINE OXIDASE DOMAIN-CONTAINING PROTEIN"/>
    <property type="match status" value="1"/>
</dbReference>
<dbReference type="AlphaFoldDB" id="A0A5B9DFL3"/>
<evidence type="ECO:0000313" key="8">
    <source>
        <dbReference type="EMBL" id="QEE17526.1"/>
    </source>
</evidence>
<evidence type="ECO:0000313" key="9">
    <source>
        <dbReference type="Proteomes" id="UP000321408"/>
    </source>
</evidence>
<dbReference type="RefSeq" id="WP_147664417.1">
    <property type="nucleotide sequence ID" value="NZ_CP042905.2"/>
</dbReference>
<dbReference type="EMBL" id="CP042905">
    <property type="protein sequence ID" value="QEE17526.1"/>
    <property type="molecule type" value="Genomic_DNA"/>
</dbReference>
<keyword evidence="6" id="KW-0812">Transmembrane</keyword>
<gene>
    <name evidence="8" type="ORF">DSAG12_03363</name>
</gene>
<evidence type="ECO:0000256" key="3">
    <source>
        <dbReference type="ARBA" id="ARBA00022827"/>
    </source>
</evidence>
<dbReference type="PANTHER" id="PTHR46091">
    <property type="entry name" value="BLR7054 PROTEIN"/>
    <property type="match status" value="1"/>
</dbReference>
<dbReference type="InterPro" id="IPR052206">
    <property type="entry name" value="Retinol_saturase"/>
</dbReference>
<reference evidence="8 9" key="1">
    <citation type="journal article" date="2020" name="Nature">
        <title>Isolation of an archaeon at the prokaryote-eukaryote interface.</title>
        <authorList>
            <person name="Imachi H."/>
            <person name="Nobu M.K."/>
            <person name="Nakahara N."/>
            <person name="Morono Y."/>
            <person name="Ogawara M."/>
            <person name="Takaki Y."/>
            <person name="Takano Y."/>
            <person name="Uematsu K."/>
            <person name="Ikuta T."/>
            <person name="Ito M."/>
            <person name="Matsui Y."/>
            <person name="Miyazaki M."/>
            <person name="Murata K."/>
            <person name="Saito Y."/>
            <person name="Sakai S."/>
            <person name="Song C."/>
            <person name="Tasumi E."/>
            <person name="Yamanaka Y."/>
            <person name="Yamaguchi T."/>
            <person name="Kamagata Y."/>
            <person name="Tamaki H."/>
            <person name="Takai K."/>
        </authorList>
    </citation>
    <scope>NUCLEOTIDE SEQUENCE [LARGE SCALE GENOMIC DNA]</scope>
    <source>
        <strain evidence="8 9">MK-D1</strain>
    </source>
</reference>
<evidence type="ECO:0000256" key="1">
    <source>
        <dbReference type="ARBA" id="ARBA00022630"/>
    </source>
</evidence>
<proteinExistence type="predicted"/>
<dbReference type="Gene3D" id="3.90.660.50">
    <property type="match status" value="1"/>
</dbReference>
<feature type="domain" description="Amine oxidase" evidence="7">
    <location>
        <begin position="17"/>
        <end position="469"/>
    </location>
</feature>
<organism evidence="8 9">
    <name type="scientific">Promethearchaeum syntrophicum</name>
    <dbReference type="NCBI Taxonomy" id="2594042"/>
    <lineage>
        <taxon>Archaea</taxon>
        <taxon>Promethearchaeati</taxon>
        <taxon>Promethearchaeota</taxon>
        <taxon>Promethearchaeia</taxon>
        <taxon>Promethearchaeales</taxon>
        <taxon>Promethearchaeaceae</taxon>
        <taxon>Promethearchaeum</taxon>
    </lineage>
</organism>
<dbReference type="Gene3D" id="3.50.50.60">
    <property type="entry name" value="FAD/NAD(P)-binding domain"/>
    <property type="match status" value="1"/>
</dbReference>
<sequence length="481" mass="54486">MEMKSKYDIVIIGSGLGGLGAGLILTKQNPNLRVLIVEQHTIPGGYVTGFYRKGYYFDPGAEGISSMYEGSTLRKTLNEIGFQQEYIKIDPLETYYFDDGKKIALYYDIEKFLIEVEAAYPEEKKGTEDFLNECNRILGKKMKGEDIEEYKDWSFYDLLKKYVKNDNILDIFNLFCLWFSEPIRKMKAKTGATLVSNVMKTGVVYPKGGMANFSKKLADLFVSNGGTIIYGKKATNILIEDHIVTGILLNDGKEVKCDYVISNADVKKTMLEYIEEKYLDNDYLKFIRDLKQSHTGVMLFLGVDMDLSMYPSHFQISEDIDGIDRIKKNILEIKKLAVRIPAIKDPSLLNDGKYSIVAFFFSPYDWNNMWNSGPGGKRTPEYRKLKDDLMNQMITKIETIIPKLKENIDIRILATPLTFDRYVMVSEGAWFGPNSFSKLPGIKTPIKNLFLVGASVEGSGVPSALSSGFKVGKILSAIFYK</sequence>
<dbReference type="OrthoDB" id="11867at2157"/>
<feature type="transmembrane region" description="Helical" evidence="6">
    <location>
        <begin position="7"/>
        <end position="25"/>
    </location>
</feature>
<keyword evidence="2" id="KW-0732">Signal</keyword>
<dbReference type="InterPro" id="IPR002937">
    <property type="entry name" value="Amino_oxidase"/>
</dbReference>
<dbReference type="GeneID" id="41331330"/>
<dbReference type="GO" id="GO:0016491">
    <property type="term" value="F:oxidoreductase activity"/>
    <property type="evidence" value="ECO:0007669"/>
    <property type="project" value="InterPro"/>
</dbReference>
<dbReference type="KEGG" id="psyt:DSAG12_03363"/>
<keyword evidence="3" id="KW-0274">FAD</keyword>
<accession>A0A5B9DFL3</accession>
<evidence type="ECO:0000256" key="4">
    <source>
        <dbReference type="ARBA" id="ARBA00022857"/>
    </source>
</evidence>
<evidence type="ECO:0000256" key="2">
    <source>
        <dbReference type="ARBA" id="ARBA00022729"/>
    </source>
</evidence>
<keyword evidence="4" id="KW-0521">NADP</keyword>
<dbReference type="SUPFAM" id="SSF51905">
    <property type="entry name" value="FAD/NAD(P)-binding domain"/>
    <property type="match status" value="1"/>
</dbReference>
<evidence type="ECO:0000259" key="7">
    <source>
        <dbReference type="Pfam" id="PF01593"/>
    </source>
</evidence>
<name>A0A5B9DFL3_9ARCH</name>
<protein>
    <submittedName>
        <fullName evidence="8">Phytoene desaturase family protein</fullName>
    </submittedName>
</protein>
<keyword evidence="9" id="KW-1185">Reference proteome</keyword>
<dbReference type="Proteomes" id="UP000321408">
    <property type="component" value="Chromosome"/>
</dbReference>